<keyword evidence="4" id="KW-1185">Reference proteome</keyword>
<dbReference type="SUPFAM" id="SSF54106">
    <property type="entry name" value="LysM domain"/>
    <property type="match status" value="3"/>
</dbReference>
<dbReference type="PROSITE" id="PS51782">
    <property type="entry name" value="LYSM"/>
    <property type="match status" value="3"/>
</dbReference>
<proteinExistence type="predicted"/>
<feature type="domain" description="LysM" evidence="2">
    <location>
        <begin position="289"/>
        <end position="333"/>
    </location>
</feature>
<dbReference type="InterPro" id="IPR018392">
    <property type="entry name" value="LysM"/>
</dbReference>
<dbReference type="CDD" id="cd00118">
    <property type="entry name" value="LysM"/>
    <property type="match status" value="3"/>
</dbReference>
<dbReference type="Proteomes" id="UP001157160">
    <property type="component" value="Unassembled WGS sequence"/>
</dbReference>
<protein>
    <recommendedName>
        <fullName evidence="2">LysM domain-containing protein</fullName>
    </recommendedName>
</protein>
<evidence type="ECO:0000313" key="3">
    <source>
        <dbReference type="EMBL" id="GMA27297.1"/>
    </source>
</evidence>
<evidence type="ECO:0000256" key="1">
    <source>
        <dbReference type="SAM" id="MobiDB-lite"/>
    </source>
</evidence>
<dbReference type="EMBL" id="BSUL01000001">
    <property type="protein sequence ID" value="GMA27297.1"/>
    <property type="molecule type" value="Genomic_DNA"/>
</dbReference>
<evidence type="ECO:0000313" key="4">
    <source>
        <dbReference type="Proteomes" id="UP001157160"/>
    </source>
</evidence>
<feature type="compositionally biased region" description="Low complexity" evidence="1">
    <location>
        <begin position="43"/>
        <end position="61"/>
    </location>
</feature>
<feature type="compositionally biased region" description="Low complexity" evidence="1">
    <location>
        <begin position="335"/>
        <end position="353"/>
    </location>
</feature>
<accession>A0AA37UH85</accession>
<dbReference type="RefSeq" id="WP_284229798.1">
    <property type="nucleotide sequence ID" value="NZ_BSUL01000001.1"/>
</dbReference>
<evidence type="ECO:0000259" key="2">
    <source>
        <dbReference type="PROSITE" id="PS51782"/>
    </source>
</evidence>
<dbReference type="AlphaFoldDB" id="A0AA37UH85"/>
<feature type="region of interest" description="Disordered" evidence="1">
    <location>
        <begin position="265"/>
        <end position="292"/>
    </location>
</feature>
<comment type="caution">
    <text evidence="3">The sequence shown here is derived from an EMBL/GenBank/DDBJ whole genome shotgun (WGS) entry which is preliminary data.</text>
</comment>
<gene>
    <name evidence="3" type="ORF">GCM10025874_05500</name>
</gene>
<reference evidence="3 4" key="1">
    <citation type="journal article" date="2014" name="Int. J. Syst. Evol. Microbiol.">
        <title>Complete genome sequence of Corynebacterium casei LMG S-19264T (=DSM 44701T), isolated from a smear-ripened cheese.</title>
        <authorList>
            <consortium name="US DOE Joint Genome Institute (JGI-PGF)"/>
            <person name="Walter F."/>
            <person name="Albersmeier A."/>
            <person name="Kalinowski J."/>
            <person name="Ruckert C."/>
        </authorList>
    </citation>
    <scope>NUCLEOTIDE SEQUENCE [LARGE SCALE GENOMIC DNA]</scope>
    <source>
        <strain evidence="3 4">NBRC 112289</strain>
    </source>
</reference>
<dbReference type="SMART" id="SM00257">
    <property type="entry name" value="LysM"/>
    <property type="match status" value="3"/>
</dbReference>
<dbReference type="InterPro" id="IPR036779">
    <property type="entry name" value="LysM_dom_sf"/>
</dbReference>
<sequence>MDRSDDRASDDSTAVRDTDAIARAVFDGLRPSRAETERTPFWRDAAANGARRQQARATKQAASKRGGGRAATMPIMIAGAVAIGTLNLTGNLDAVAQPQPDEPSEHDEGVRGLAAASTTIRAASVEPVRALAAVPSRYTVADGDTVSGIAEQFGLSTAGILALNGLSWRSSIYPGQTLTLRNGIAAAPTPGGSSAGAGSYTISEGDTIAGIAAAHGLSTVDLLEANGLSWSSTIFPGQSIVLPGADRAVPSLPGAPRLIAHEQPAEQTVAEQAPAEEPADTQSSSTSGTRHTVGAGETISAIAARFGVTVSSILDANGLNRTSIIYPGSELAIPGASGQPAAGTGSSSSASPAPAAPAPAAPAGSATGTVQGLSSTMRPNAKVIVDVGRQLGVSDYGIVIALATAMQESSLRNIDYGDRDSVGLFQQRPSFGWGSVEQILDPAYAARTFYQGTPEGNRGLLDIGGWQSMTLTQAAQAVQISAHPTAYAKWEASAWSWLAELG</sequence>
<dbReference type="PANTHER" id="PTHR33734:SF22">
    <property type="entry name" value="MEMBRANE-BOUND LYTIC MUREIN TRANSGLYCOSYLASE D"/>
    <property type="match status" value="1"/>
</dbReference>
<feature type="region of interest" description="Disordered" evidence="1">
    <location>
        <begin position="30"/>
        <end position="69"/>
    </location>
</feature>
<dbReference type="Pfam" id="PF01476">
    <property type="entry name" value="LysM"/>
    <property type="match status" value="3"/>
</dbReference>
<feature type="compositionally biased region" description="Polar residues" evidence="1">
    <location>
        <begin position="280"/>
        <end position="290"/>
    </location>
</feature>
<feature type="domain" description="LysM" evidence="2">
    <location>
        <begin position="136"/>
        <end position="180"/>
    </location>
</feature>
<dbReference type="Gene3D" id="3.10.350.10">
    <property type="entry name" value="LysM domain"/>
    <property type="match status" value="3"/>
</dbReference>
<dbReference type="PANTHER" id="PTHR33734">
    <property type="entry name" value="LYSM DOMAIN-CONTAINING GPI-ANCHORED PROTEIN 2"/>
    <property type="match status" value="1"/>
</dbReference>
<feature type="domain" description="LysM" evidence="2">
    <location>
        <begin position="198"/>
        <end position="242"/>
    </location>
</feature>
<feature type="compositionally biased region" description="Basic and acidic residues" evidence="1">
    <location>
        <begin position="30"/>
        <end position="41"/>
    </location>
</feature>
<organism evidence="3 4">
    <name type="scientific">Arenivirga flava</name>
    <dbReference type="NCBI Taxonomy" id="1930060"/>
    <lineage>
        <taxon>Bacteria</taxon>
        <taxon>Bacillati</taxon>
        <taxon>Actinomycetota</taxon>
        <taxon>Actinomycetes</taxon>
        <taxon>Micrococcales</taxon>
        <taxon>Microbacteriaceae</taxon>
        <taxon>Arenivirga</taxon>
    </lineage>
</organism>
<name>A0AA37UH85_9MICO</name>
<feature type="region of interest" description="Disordered" evidence="1">
    <location>
        <begin position="335"/>
        <end position="373"/>
    </location>
</feature>